<evidence type="ECO:0000256" key="4">
    <source>
        <dbReference type="SAM" id="MobiDB-lite"/>
    </source>
</evidence>
<feature type="region of interest" description="Disordered" evidence="4">
    <location>
        <begin position="29"/>
        <end position="55"/>
    </location>
</feature>
<dbReference type="GO" id="GO:0004340">
    <property type="term" value="F:glucokinase activity"/>
    <property type="evidence" value="ECO:0007669"/>
    <property type="project" value="InterPro"/>
</dbReference>
<evidence type="ECO:0000256" key="3">
    <source>
        <dbReference type="RuleBase" id="RU004046"/>
    </source>
</evidence>
<dbReference type="Gene3D" id="3.30.420.40">
    <property type="match status" value="1"/>
</dbReference>
<dbReference type="InterPro" id="IPR050201">
    <property type="entry name" value="Bacterial_glucokinase"/>
</dbReference>
<dbReference type="OrthoDB" id="9765195at2"/>
<dbReference type="GO" id="GO:0005829">
    <property type="term" value="C:cytosol"/>
    <property type="evidence" value="ECO:0007669"/>
    <property type="project" value="TreeGrafter"/>
</dbReference>
<dbReference type="PANTHER" id="PTHR47690">
    <property type="entry name" value="GLUCOKINASE"/>
    <property type="match status" value="1"/>
</dbReference>
<organism evidence="5 6">
    <name type="scientific">Tepidiphilus thermophilus</name>
    <dbReference type="NCBI Taxonomy" id="876478"/>
    <lineage>
        <taxon>Bacteria</taxon>
        <taxon>Pseudomonadati</taxon>
        <taxon>Pseudomonadota</taxon>
        <taxon>Hydrogenophilia</taxon>
        <taxon>Hydrogenophilales</taxon>
        <taxon>Hydrogenophilaceae</taxon>
        <taxon>Tepidiphilus</taxon>
    </lineage>
</organism>
<dbReference type="GO" id="GO:0005536">
    <property type="term" value="F:D-glucose binding"/>
    <property type="evidence" value="ECO:0007669"/>
    <property type="project" value="InterPro"/>
</dbReference>
<dbReference type="Gene3D" id="3.40.367.20">
    <property type="match status" value="1"/>
</dbReference>
<evidence type="ECO:0000256" key="2">
    <source>
        <dbReference type="ARBA" id="ARBA00022777"/>
    </source>
</evidence>
<sequence length="359" mass="37878">MTPTAAPLFLAADVGGTRARFLLARWRESEAAPEDREKPPQRASTADTPSTAGFSRHLPAWEPLCQRVLEDDAFPHFDAALEAFLAECPPGAEPKLAVIALAGPVTGRRARLTNRPWTIDADALTARHGWPRVELMNDFAAQAHGIAAAAPETLHVLQRGAPRPGLAAVLGPGTGLGMGFFLREGETVRVFPSEGGHADLGGFDPPFLTSWSTWLAREGRIASWESLLCGPGLVRLAAFLAAERGRSAPWTEAPQIVASAQKGEALAQEAVTTFVRTLGACAGDLALIGWTLGGVYLVGALAAALRPWLETPAFRSAFAAKERHGETLAALPILLADDPLLGLKGAATFACRLLAATTP</sequence>
<name>A0A0K6IWV6_9PROT</name>
<dbReference type="PANTHER" id="PTHR47690:SF1">
    <property type="entry name" value="GLUCOKINASE"/>
    <property type="match status" value="1"/>
</dbReference>
<evidence type="ECO:0000313" key="5">
    <source>
        <dbReference type="EMBL" id="CUB07585.1"/>
    </source>
</evidence>
<accession>A0A0K6IWV6</accession>
<evidence type="ECO:0000256" key="1">
    <source>
        <dbReference type="ARBA" id="ARBA00022679"/>
    </source>
</evidence>
<keyword evidence="1" id="KW-0808">Transferase</keyword>
<dbReference type="Proteomes" id="UP000182108">
    <property type="component" value="Unassembled WGS sequence"/>
</dbReference>
<dbReference type="CDD" id="cd24008">
    <property type="entry name" value="ASKHA_NBD_GLK"/>
    <property type="match status" value="1"/>
</dbReference>
<proteinExistence type="inferred from homology"/>
<reference evidence="6" key="1">
    <citation type="submission" date="2015-08" db="EMBL/GenBank/DDBJ databases">
        <authorList>
            <person name="Babu N.S."/>
            <person name="Beckwith C.J."/>
            <person name="Beseler K.G."/>
            <person name="Brison A."/>
            <person name="Carone J.V."/>
            <person name="Caskin T.P."/>
            <person name="Diamond M."/>
            <person name="Durham M.E."/>
            <person name="Foxe J.M."/>
            <person name="Go M."/>
            <person name="Henderson B.A."/>
            <person name="Jones I.B."/>
            <person name="McGettigan J.A."/>
            <person name="Micheletti S.J."/>
            <person name="Nasrallah M.E."/>
            <person name="Ortiz D."/>
            <person name="Piller C.R."/>
            <person name="Privatt S.R."/>
            <person name="Schneider S.L."/>
            <person name="Sharp S."/>
            <person name="Smith T.C."/>
            <person name="Stanton J.D."/>
            <person name="Ullery H.E."/>
            <person name="Wilson R.J."/>
            <person name="Serrano M.G."/>
            <person name="Buck G."/>
            <person name="Lee V."/>
            <person name="Wang Y."/>
            <person name="Carvalho R."/>
            <person name="Voegtly L."/>
            <person name="Shi R."/>
            <person name="Duckworth R."/>
            <person name="Johnson A."/>
            <person name="Loviza R."/>
            <person name="Walstead R."/>
            <person name="Shah Z."/>
            <person name="Kiflezghi M."/>
            <person name="Wade K."/>
            <person name="Ball S.L."/>
            <person name="Bradley K.W."/>
            <person name="Asai D.J."/>
            <person name="Bowman C.A."/>
            <person name="Russell D.A."/>
            <person name="Pope W.H."/>
            <person name="Jacobs-Sera D."/>
            <person name="Hendrix R.W."/>
            <person name="Hatfull G.F."/>
        </authorList>
    </citation>
    <scope>NUCLEOTIDE SEQUENCE [LARGE SCALE GENOMIC DNA]</scope>
    <source>
        <strain evidence="6">JCM 19170</strain>
    </source>
</reference>
<protein>
    <submittedName>
        <fullName evidence="5">Glucokinase</fullName>
    </submittedName>
</protein>
<comment type="similarity">
    <text evidence="3">Belongs to the bacterial glucokinase family.</text>
</comment>
<feature type="compositionally biased region" description="Basic and acidic residues" evidence="4">
    <location>
        <begin position="29"/>
        <end position="40"/>
    </location>
</feature>
<dbReference type="GO" id="GO:0005524">
    <property type="term" value="F:ATP binding"/>
    <property type="evidence" value="ECO:0007669"/>
    <property type="project" value="InterPro"/>
</dbReference>
<dbReference type="AlphaFoldDB" id="A0A0K6IWV6"/>
<keyword evidence="2 5" id="KW-0418">Kinase</keyword>
<evidence type="ECO:0000313" key="6">
    <source>
        <dbReference type="Proteomes" id="UP000182108"/>
    </source>
</evidence>
<dbReference type="Pfam" id="PF02685">
    <property type="entry name" value="Glucokinase"/>
    <property type="match status" value="1"/>
</dbReference>
<dbReference type="EMBL" id="CYHH01000009">
    <property type="protein sequence ID" value="CUB07585.1"/>
    <property type="molecule type" value="Genomic_DNA"/>
</dbReference>
<dbReference type="InterPro" id="IPR003836">
    <property type="entry name" value="Glucokinase"/>
</dbReference>
<gene>
    <name evidence="5" type="ORF">Ga0061068_10914</name>
</gene>
<dbReference type="InterPro" id="IPR043129">
    <property type="entry name" value="ATPase_NBD"/>
</dbReference>
<keyword evidence="6" id="KW-1185">Reference proteome</keyword>
<dbReference type="GO" id="GO:0006096">
    <property type="term" value="P:glycolytic process"/>
    <property type="evidence" value="ECO:0007669"/>
    <property type="project" value="InterPro"/>
</dbReference>
<dbReference type="RefSeq" id="WP_055423868.1">
    <property type="nucleotide sequence ID" value="NZ_CYHH01000009.1"/>
</dbReference>
<feature type="compositionally biased region" description="Polar residues" evidence="4">
    <location>
        <begin position="42"/>
        <end position="53"/>
    </location>
</feature>
<dbReference type="SUPFAM" id="SSF53067">
    <property type="entry name" value="Actin-like ATPase domain"/>
    <property type="match status" value="1"/>
</dbReference>